<feature type="region of interest" description="Disordered" evidence="1">
    <location>
        <begin position="626"/>
        <end position="655"/>
    </location>
</feature>
<dbReference type="EMBL" id="QWIP01000311">
    <property type="protein sequence ID" value="RMY66414.1"/>
    <property type="molecule type" value="Genomic_DNA"/>
</dbReference>
<feature type="compositionally biased region" description="Polar residues" evidence="1">
    <location>
        <begin position="294"/>
        <end position="303"/>
    </location>
</feature>
<sequence>MTGSEEEAPEKSRTEPSRATCNERVSRTRQTLGRRDSIQLPISHCHVVTARMPPKDNGNPKITTFFKRFTVPKDRVPTTSNIEDEIIVAPPRRPHAAQTARDANNATTQRKPASSPTKKKQQWQTHSSRPSLSRHSSQLSDSTSFDAPRRSPRKQQPDGESTPTKRSAIPTLDGTTDERLYHSSPTSSQQRPMTAVAIPPPSTKASQSPTPATQEHAPAASNKAFPSFSSTSTLSTAPPMSSQSSSRRTVRNGLQVVTNSDSGSESEEELPELDSFIPRKKLRMTPPEQERNHASSSTTQEGPFTTRPERQSARVSDRNARNSKVNDATLRRPASPPHHQPKYSLAAMVAQKRKDDASAARVAKAQEDMVAAEKEREERARLAAQEQDSAAVAEGLGVDSDEGARLKKALKRTGVGETEEKFEFFQRDIVVSRTHGDFPLESLPDGQSWTKLFKDEATRMQTCVSGFATELAHMGLLNRQMISWFIEQIPVEGNEELREAYVDVVCASSGHPKAIDAVALASFRTFYHTATSSHGPNSHKVVNAKRSGGLSQDSKTELNHDDIVKCFCGFDSDDGDAILCNGCGTWQHRECYYSKRGDRGTLDDVERSHQCVDCKPRAVDVVAAQRRQEKRLKSNKPSLHTGKPREQRPATGLSEATPGLRSFVRLMGACSPLAGIGGVCTALADLALANIDDLVRRDALLRYGIHNAIEALCDQLDVAGLETVSRYFKSELLRRPVVESDGKNKDGEEESKHVQVDEKDTHEPEGTTNNLRLSLNLQCRLVSSLPIGKPSARLLRRKLALLLITRSESDRPLESEDWTAVILNRLRKWRVFQVTEATDYALLASLVDVLDIAIGPGFSDFSFLNKPSKQTEQQQPPTGHLHFGRNSHTPRPSPPEEHTFNSQIDSLTQTLQKKSSHIKDGSMSDLQRTEAKAVLGRVIMRLEHAVRTRPKLKRGIFDDGPDAESVGLMDGFVTRDGGKSEGREVVRVDEGEAGLKSSEVDGRQAEDTSVGEVEMAPDDQANDTMDAVGGAEVDLDGKGHSQRDDSEEHDPAESRRLWGFGLGDVRV</sequence>
<gene>
    <name evidence="2" type="ORF">D0863_08447</name>
</gene>
<dbReference type="OrthoDB" id="5350396at2759"/>
<dbReference type="Gene3D" id="3.30.40.10">
    <property type="entry name" value="Zinc/RING finger domain, C3HC4 (zinc finger)"/>
    <property type="match status" value="1"/>
</dbReference>
<dbReference type="InterPro" id="IPR013083">
    <property type="entry name" value="Znf_RING/FYVE/PHD"/>
</dbReference>
<evidence type="ECO:0000313" key="2">
    <source>
        <dbReference type="EMBL" id="RMY66414.1"/>
    </source>
</evidence>
<dbReference type="InterPro" id="IPR011011">
    <property type="entry name" value="Znf_FYVE_PHD"/>
</dbReference>
<feature type="region of interest" description="Disordered" evidence="1">
    <location>
        <begin position="990"/>
        <end position="1067"/>
    </location>
</feature>
<feature type="region of interest" description="Disordered" evidence="1">
    <location>
        <begin position="1"/>
        <end position="34"/>
    </location>
</feature>
<organism evidence="2 3">
    <name type="scientific">Hortaea werneckii</name>
    <name type="common">Black yeast</name>
    <name type="synonym">Cladosporium werneckii</name>
    <dbReference type="NCBI Taxonomy" id="91943"/>
    <lineage>
        <taxon>Eukaryota</taxon>
        <taxon>Fungi</taxon>
        <taxon>Dikarya</taxon>
        <taxon>Ascomycota</taxon>
        <taxon>Pezizomycotina</taxon>
        <taxon>Dothideomycetes</taxon>
        <taxon>Dothideomycetidae</taxon>
        <taxon>Mycosphaerellales</taxon>
        <taxon>Teratosphaeriaceae</taxon>
        <taxon>Hortaea</taxon>
    </lineage>
</organism>
<dbReference type="Proteomes" id="UP000269276">
    <property type="component" value="Unassembled WGS sequence"/>
</dbReference>
<evidence type="ECO:0008006" key="4">
    <source>
        <dbReference type="Google" id="ProtNLM"/>
    </source>
</evidence>
<feature type="compositionally biased region" description="Polar residues" evidence="1">
    <location>
        <begin position="203"/>
        <end position="213"/>
    </location>
</feature>
<feature type="compositionally biased region" description="Basic and acidic residues" evidence="1">
    <location>
        <begin position="739"/>
        <end position="765"/>
    </location>
</feature>
<comment type="caution">
    <text evidence="2">The sequence shown here is derived from an EMBL/GenBank/DDBJ whole genome shotgun (WGS) entry which is preliminary data.</text>
</comment>
<feature type="region of interest" description="Disordered" evidence="1">
    <location>
        <begin position="865"/>
        <end position="901"/>
    </location>
</feature>
<accession>A0A3M7DQE1</accession>
<feature type="compositionally biased region" description="Polar residues" evidence="1">
    <location>
        <begin position="183"/>
        <end position="192"/>
    </location>
</feature>
<feature type="compositionally biased region" description="Polar residues" evidence="1">
    <location>
        <begin position="101"/>
        <end position="116"/>
    </location>
</feature>
<feature type="region of interest" description="Disordered" evidence="1">
    <location>
        <begin position="739"/>
        <end position="768"/>
    </location>
</feature>
<dbReference type="SUPFAM" id="SSF57903">
    <property type="entry name" value="FYVE/PHD zinc finger"/>
    <property type="match status" value="1"/>
</dbReference>
<proteinExistence type="predicted"/>
<protein>
    <recommendedName>
        <fullName evidence="4">Zinc finger PHD-type domain-containing protein</fullName>
    </recommendedName>
</protein>
<feature type="compositionally biased region" description="Polar residues" evidence="1">
    <location>
        <begin position="865"/>
        <end position="877"/>
    </location>
</feature>
<dbReference type="AlphaFoldDB" id="A0A3M7DQE1"/>
<feature type="region of interest" description="Disordered" evidence="1">
    <location>
        <begin position="82"/>
        <end position="342"/>
    </location>
</feature>
<feature type="compositionally biased region" description="Low complexity" evidence="1">
    <location>
        <begin position="226"/>
        <end position="246"/>
    </location>
</feature>
<evidence type="ECO:0000256" key="1">
    <source>
        <dbReference type="SAM" id="MobiDB-lite"/>
    </source>
</evidence>
<feature type="compositionally biased region" description="Low complexity" evidence="1">
    <location>
        <begin position="125"/>
        <end position="144"/>
    </location>
</feature>
<feature type="compositionally biased region" description="Basic and acidic residues" evidence="1">
    <location>
        <begin position="307"/>
        <end position="320"/>
    </location>
</feature>
<feature type="compositionally biased region" description="Basic and acidic residues" evidence="1">
    <location>
        <begin position="1035"/>
        <end position="1056"/>
    </location>
</feature>
<evidence type="ECO:0000313" key="3">
    <source>
        <dbReference type="Proteomes" id="UP000269276"/>
    </source>
</evidence>
<reference evidence="2 3" key="1">
    <citation type="journal article" date="2018" name="BMC Genomics">
        <title>Genomic evidence for intraspecific hybridization in a clonal and extremely halotolerant yeast.</title>
        <authorList>
            <person name="Gostincar C."/>
            <person name="Stajich J.E."/>
            <person name="Zupancic J."/>
            <person name="Zalar P."/>
            <person name="Gunde-Cimerman N."/>
        </authorList>
    </citation>
    <scope>NUCLEOTIDE SEQUENCE [LARGE SCALE GENOMIC DNA]</scope>
    <source>
        <strain evidence="2 3">EXF-2682</strain>
    </source>
</reference>
<name>A0A3M7DQE1_HORWE</name>